<accession>A0A2Z7B2V9</accession>
<dbReference type="GO" id="GO:0009734">
    <property type="term" value="P:auxin-activated signaling pathway"/>
    <property type="evidence" value="ECO:0007669"/>
    <property type="project" value="UniProtKB-KW"/>
</dbReference>
<dbReference type="Proteomes" id="UP000250235">
    <property type="component" value="Unassembled WGS sequence"/>
</dbReference>
<feature type="region of interest" description="Disordered" evidence="8">
    <location>
        <begin position="74"/>
        <end position="154"/>
    </location>
</feature>
<proteinExistence type="inferred from homology"/>
<comment type="subcellular location">
    <subcellularLocation>
        <location evidence="2">Cell membrane</location>
    </subcellularLocation>
</comment>
<dbReference type="EMBL" id="KV011820">
    <property type="protein sequence ID" value="KZV25862.1"/>
    <property type="molecule type" value="Genomic_DNA"/>
</dbReference>
<evidence type="ECO:0000313" key="10">
    <source>
        <dbReference type="Proteomes" id="UP000250235"/>
    </source>
</evidence>
<dbReference type="PANTHER" id="PTHR33541">
    <property type="entry name" value="PROTEIN BIG GRAIN 1-LIKE A-RELATED"/>
    <property type="match status" value="1"/>
</dbReference>
<sequence length="286" mass="32970">MYVTSPNNMYKYSFNWRNESGELDVFEAAQYFSSAVDDQTSGNFNKASKLCQKVVIREERQHQVQRAARMSLDSIMRDEIPPQDQAKDSYRTKANKKHRQPSSPGRGKLASFLNSLFHQTRSKKRRSESMGPKNLQELEIPGERRERRSSISHFRISGADAKKVEYRPKSRNFCLSSGFRQSTPAKPGKELESRGMYEHEKRENGGNLKSNSLQNELFANKNWSDDQYTSEEREFRKFSDCDDGGDTDSSSDLFELPNCDIQFYSKGLPVFETTRRVNSIRRGAPV</sequence>
<evidence type="ECO:0000256" key="1">
    <source>
        <dbReference type="ARBA" id="ARBA00002281"/>
    </source>
</evidence>
<feature type="compositionally biased region" description="Basic and acidic residues" evidence="8">
    <location>
        <begin position="75"/>
        <end position="91"/>
    </location>
</feature>
<dbReference type="GO" id="GO:0005886">
    <property type="term" value="C:plasma membrane"/>
    <property type="evidence" value="ECO:0007669"/>
    <property type="project" value="UniProtKB-SubCell"/>
</dbReference>
<protein>
    <submittedName>
        <fullName evidence="9">Uncharacterized protein</fullName>
    </submittedName>
</protein>
<evidence type="ECO:0000256" key="6">
    <source>
        <dbReference type="ARBA" id="ARBA00023136"/>
    </source>
</evidence>
<organism evidence="9 10">
    <name type="scientific">Dorcoceras hygrometricum</name>
    <dbReference type="NCBI Taxonomy" id="472368"/>
    <lineage>
        <taxon>Eukaryota</taxon>
        <taxon>Viridiplantae</taxon>
        <taxon>Streptophyta</taxon>
        <taxon>Embryophyta</taxon>
        <taxon>Tracheophyta</taxon>
        <taxon>Spermatophyta</taxon>
        <taxon>Magnoliopsida</taxon>
        <taxon>eudicotyledons</taxon>
        <taxon>Gunneridae</taxon>
        <taxon>Pentapetalae</taxon>
        <taxon>asterids</taxon>
        <taxon>lamiids</taxon>
        <taxon>Lamiales</taxon>
        <taxon>Gesneriaceae</taxon>
        <taxon>Didymocarpoideae</taxon>
        <taxon>Trichosporeae</taxon>
        <taxon>Loxocarpinae</taxon>
        <taxon>Dorcoceras</taxon>
    </lineage>
</organism>
<dbReference type="InterPro" id="IPR039621">
    <property type="entry name" value="BG1-like"/>
</dbReference>
<keyword evidence="5" id="KW-1003">Cell membrane</keyword>
<gene>
    <name evidence="9" type="ORF">F511_33943</name>
</gene>
<evidence type="ECO:0000256" key="3">
    <source>
        <dbReference type="ARBA" id="ARBA00010067"/>
    </source>
</evidence>
<reference evidence="9 10" key="1">
    <citation type="journal article" date="2015" name="Proc. Natl. Acad. Sci. U.S.A.">
        <title>The resurrection genome of Boea hygrometrica: A blueprint for survival of dehydration.</title>
        <authorList>
            <person name="Xiao L."/>
            <person name="Yang G."/>
            <person name="Zhang L."/>
            <person name="Yang X."/>
            <person name="Zhao S."/>
            <person name="Ji Z."/>
            <person name="Zhou Q."/>
            <person name="Hu M."/>
            <person name="Wang Y."/>
            <person name="Chen M."/>
            <person name="Xu Y."/>
            <person name="Jin H."/>
            <person name="Xiao X."/>
            <person name="Hu G."/>
            <person name="Bao F."/>
            <person name="Hu Y."/>
            <person name="Wan P."/>
            <person name="Li L."/>
            <person name="Deng X."/>
            <person name="Kuang T."/>
            <person name="Xiang C."/>
            <person name="Zhu J.K."/>
            <person name="Oliver M.J."/>
            <person name="He Y."/>
        </authorList>
    </citation>
    <scope>NUCLEOTIDE SEQUENCE [LARGE SCALE GENOMIC DNA]</scope>
    <source>
        <strain evidence="10">cv. XS01</strain>
    </source>
</reference>
<dbReference type="OrthoDB" id="1871242at2759"/>
<evidence type="ECO:0000256" key="5">
    <source>
        <dbReference type="ARBA" id="ARBA00022475"/>
    </source>
</evidence>
<evidence type="ECO:0000256" key="8">
    <source>
        <dbReference type="SAM" id="MobiDB-lite"/>
    </source>
</evidence>
<feature type="compositionally biased region" description="Basic and acidic residues" evidence="8">
    <location>
        <begin position="187"/>
        <end position="204"/>
    </location>
</feature>
<evidence type="ECO:0000313" key="9">
    <source>
        <dbReference type="EMBL" id="KZV25862.1"/>
    </source>
</evidence>
<name>A0A2Z7B2V9_9LAMI</name>
<feature type="region of interest" description="Disordered" evidence="8">
    <location>
        <begin position="177"/>
        <end position="210"/>
    </location>
</feature>
<dbReference type="AlphaFoldDB" id="A0A2Z7B2V9"/>
<keyword evidence="7" id="KW-0927">Auxin signaling pathway</keyword>
<dbReference type="PANTHER" id="PTHR33541:SF11">
    <property type="entry name" value="PROTEIN BIG GRAIN 1-LIKE E"/>
    <property type="match status" value="1"/>
</dbReference>
<evidence type="ECO:0000256" key="7">
    <source>
        <dbReference type="ARBA" id="ARBA00023294"/>
    </source>
</evidence>
<keyword evidence="10" id="KW-1185">Reference proteome</keyword>
<evidence type="ECO:0000256" key="2">
    <source>
        <dbReference type="ARBA" id="ARBA00004236"/>
    </source>
</evidence>
<comment type="function">
    <text evidence="1">Involved in auxin transport. Regulator of the auxin signaling pathway.</text>
</comment>
<comment type="similarity">
    <text evidence="3">Belongs to the BIG GRAIN 1 (BG1) plant protein family.</text>
</comment>
<keyword evidence="4" id="KW-0813">Transport</keyword>
<evidence type="ECO:0000256" key="4">
    <source>
        <dbReference type="ARBA" id="ARBA00022448"/>
    </source>
</evidence>
<keyword evidence="6" id="KW-0472">Membrane</keyword>